<gene>
    <name evidence="3" type="ORF">HOLleu_27826</name>
</gene>
<dbReference type="EMBL" id="JAIZAY010000013">
    <property type="protein sequence ID" value="KAJ8031180.1"/>
    <property type="molecule type" value="Genomic_DNA"/>
</dbReference>
<organism evidence="3 4">
    <name type="scientific">Holothuria leucospilota</name>
    <name type="common">Black long sea cucumber</name>
    <name type="synonym">Mertensiothuria leucospilota</name>
    <dbReference type="NCBI Taxonomy" id="206669"/>
    <lineage>
        <taxon>Eukaryota</taxon>
        <taxon>Metazoa</taxon>
        <taxon>Echinodermata</taxon>
        <taxon>Eleutherozoa</taxon>
        <taxon>Echinozoa</taxon>
        <taxon>Holothuroidea</taxon>
        <taxon>Aspidochirotacea</taxon>
        <taxon>Aspidochirotida</taxon>
        <taxon>Holothuriidae</taxon>
        <taxon>Holothuria</taxon>
    </lineage>
</organism>
<dbReference type="OrthoDB" id="10521881at2759"/>
<dbReference type="AlphaFoldDB" id="A0A9Q1BR04"/>
<evidence type="ECO:0000313" key="4">
    <source>
        <dbReference type="Proteomes" id="UP001152320"/>
    </source>
</evidence>
<evidence type="ECO:0000256" key="1">
    <source>
        <dbReference type="SAM" id="MobiDB-lite"/>
    </source>
</evidence>
<keyword evidence="4" id="KW-1185">Reference proteome</keyword>
<evidence type="ECO:0000313" key="3">
    <source>
        <dbReference type="EMBL" id="KAJ8031180.1"/>
    </source>
</evidence>
<comment type="caution">
    <text evidence="3">The sequence shown here is derived from an EMBL/GenBank/DDBJ whole genome shotgun (WGS) entry which is preliminary data.</text>
</comment>
<evidence type="ECO:0000259" key="2">
    <source>
        <dbReference type="PROSITE" id="PS00028"/>
    </source>
</evidence>
<reference evidence="3" key="1">
    <citation type="submission" date="2021-10" db="EMBL/GenBank/DDBJ databases">
        <title>Tropical sea cucumber genome reveals ecological adaptation and Cuvierian tubules defense mechanism.</title>
        <authorList>
            <person name="Chen T."/>
        </authorList>
    </citation>
    <scope>NUCLEOTIDE SEQUENCE</scope>
    <source>
        <strain evidence="3">Nanhai2018</strain>
        <tissue evidence="3">Muscle</tissue>
    </source>
</reference>
<feature type="compositionally biased region" description="Basic and acidic residues" evidence="1">
    <location>
        <begin position="8"/>
        <end position="17"/>
    </location>
</feature>
<dbReference type="InterPro" id="IPR013087">
    <property type="entry name" value="Znf_C2H2_type"/>
</dbReference>
<accession>A0A9Q1BR04</accession>
<dbReference type="PROSITE" id="PS00028">
    <property type="entry name" value="ZINC_FINGER_C2H2_1"/>
    <property type="match status" value="1"/>
</dbReference>
<dbReference type="Proteomes" id="UP001152320">
    <property type="component" value="Chromosome 13"/>
</dbReference>
<sequence length="162" mass="18715">MATSLPSEAERKAPHEARNKRKSLSQPEPSKRLDRSASQTRFPPEAPTDTIKMCQIFLEEEAWHSCQAKGCRINFSTFNDLLEHESSVHPSFKSKRYACALKNCKSLWDSPKEWINHIAVVHPSFVADLDVEFFDRYFLKVGFRFAFVMCMLQTIRAIGKLF</sequence>
<feature type="domain" description="C2H2-type" evidence="2">
    <location>
        <begin position="66"/>
        <end position="89"/>
    </location>
</feature>
<proteinExistence type="predicted"/>
<name>A0A9Q1BR04_HOLLE</name>
<feature type="region of interest" description="Disordered" evidence="1">
    <location>
        <begin position="1"/>
        <end position="47"/>
    </location>
</feature>
<protein>
    <recommendedName>
        <fullName evidence="2">C2H2-type domain-containing protein</fullName>
    </recommendedName>
</protein>